<dbReference type="InterPro" id="IPR000551">
    <property type="entry name" value="MerR-type_HTH_dom"/>
</dbReference>
<accession>A0A0M0LNB6</accession>
<comment type="caution">
    <text evidence="7">The sequence shown here is derived from an EMBL/GenBank/DDBJ whole genome shotgun (WGS) entry which is preliminary data.</text>
</comment>
<dbReference type="RefSeq" id="WP_053416724.1">
    <property type="nucleotide sequence ID" value="NZ_LILB01000001.1"/>
</dbReference>
<dbReference type="CDD" id="cd01106">
    <property type="entry name" value="HTH_TipAL-Mta"/>
    <property type="match status" value="1"/>
</dbReference>
<evidence type="ECO:0000256" key="1">
    <source>
        <dbReference type="ARBA" id="ARBA00023015"/>
    </source>
</evidence>
<dbReference type="PANTHER" id="PTHR30204">
    <property type="entry name" value="REDOX-CYCLING DRUG-SENSING TRANSCRIPTIONAL ACTIVATOR SOXR"/>
    <property type="match status" value="1"/>
</dbReference>
<dbReference type="Pfam" id="PF13411">
    <property type="entry name" value="MerR_1"/>
    <property type="match status" value="1"/>
</dbReference>
<evidence type="ECO:0000259" key="6">
    <source>
        <dbReference type="PROSITE" id="PS50937"/>
    </source>
</evidence>
<dbReference type="STRING" id="263475.AMD00_09285"/>
<dbReference type="PANTHER" id="PTHR30204:SF90">
    <property type="entry name" value="HTH-TYPE TRANSCRIPTIONAL ACTIVATOR MTA"/>
    <property type="match status" value="1"/>
</dbReference>
<keyword evidence="4" id="KW-0804">Transcription</keyword>
<reference evidence="8" key="1">
    <citation type="submission" date="2015-08" db="EMBL/GenBank/DDBJ databases">
        <title>Fjat-10028 dsm 16317.</title>
        <authorList>
            <person name="Liu B."/>
            <person name="Wang J."/>
            <person name="Zhu Y."/>
            <person name="Liu G."/>
            <person name="Chen Q."/>
            <person name="Chen Z."/>
            <person name="Lan J."/>
            <person name="Che J."/>
            <person name="Ge C."/>
            <person name="Shi H."/>
            <person name="Pan Z."/>
            <person name="Liu X."/>
        </authorList>
    </citation>
    <scope>NUCLEOTIDE SEQUENCE [LARGE SCALE GENOMIC DNA]</scope>
    <source>
        <strain evidence="8">DSM 16317</strain>
    </source>
</reference>
<evidence type="ECO:0000256" key="5">
    <source>
        <dbReference type="SAM" id="Coils"/>
    </source>
</evidence>
<gene>
    <name evidence="7" type="ORF">AMD00_09285</name>
</gene>
<dbReference type="Gene3D" id="1.10.490.50">
    <property type="entry name" value="Antibiotic binding domain of TipA-like multidrug resistance regulators"/>
    <property type="match status" value="1"/>
</dbReference>
<keyword evidence="3" id="KW-0010">Activator</keyword>
<name>A0A0M0LNB6_9BACL</name>
<dbReference type="InterPro" id="IPR009061">
    <property type="entry name" value="DNA-bd_dom_put_sf"/>
</dbReference>
<dbReference type="Gene3D" id="1.10.1660.10">
    <property type="match status" value="1"/>
</dbReference>
<dbReference type="SUPFAM" id="SSF46955">
    <property type="entry name" value="Putative DNA-binding domain"/>
    <property type="match status" value="1"/>
</dbReference>
<evidence type="ECO:0000256" key="4">
    <source>
        <dbReference type="ARBA" id="ARBA00023163"/>
    </source>
</evidence>
<keyword evidence="8" id="KW-1185">Reference proteome</keyword>
<keyword evidence="1" id="KW-0805">Transcription regulation</keyword>
<dbReference type="InterPro" id="IPR047057">
    <property type="entry name" value="MerR_fam"/>
</dbReference>
<dbReference type="Pfam" id="PF07739">
    <property type="entry name" value="TipAS"/>
    <property type="match status" value="1"/>
</dbReference>
<dbReference type="Proteomes" id="UP000036867">
    <property type="component" value="Unassembled WGS sequence"/>
</dbReference>
<evidence type="ECO:0000313" key="8">
    <source>
        <dbReference type="Proteomes" id="UP000036867"/>
    </source>
</evidence>
<keyword evidence="5" id="KW-0175">Coiled coil</keyword>
<dbReference type="InterPro" id="IPR036244">
    <property type="entry name" value="TipA-like_antibiotic-bd"/>
</dbReference>
<keyword evidence="2" id="KW-0238">DNA-binding</keyword>
<organism evidence="7 8">
    <name type="scientific">Viridibacillus arvi</name>
    <dbReference type="NCBI Taxonomy" id="263475"/>
    <lineage>
        <taxon>Bacteria</taxon>
        <taxon>Bacillati</taxon>
        <taxon>Bacillota</taxon>
        <taxon>Bacilli</taxon>
        <taxon>Bacillales</taxon>
        <taxon>Caryophanaceae</taxon>
        <taxon>Viridibacillus</taxon>
    </lineage>
</organism>
<dbReference type="PATRIC" id="fig|263475.3.peg.2321"/>
<protein>
    <submittedName>
        <fullName evidence="7">MerR family transcriptional regulator</fullName>
    </submittedName>
</protein>
<dbReference type="OrthoDB" id="9814833at2"/>
<dbReference type="InterPro" id="IPR012925">
    <property type="entry name" value="TipAS_dom"/>
</dbReference>
<dbReference type="SMART" id="SM00422">
    <property type="entry name" value="HTH_MERR"/>
    <property type="match status" value="1"/>
</dbReference>
<evidence type="ECO:0000256" key="2">
    <source>
        <dbReference type="ARBA" id="ARBA00023125"/>
    </source>
</evidence>
<feature type="domain" description="HTH merR-type" evidence="6">
    <location>
        <begin position="1"/>
        <end position="71"/>
    </location>
</feature>
<dbReference type="PRINTS" id="PR00040">
    <property type="entry name" value="HTHMERR"/>
</dbReference>
<dbReference type="GeneID" id="301136300"/>
<sequence>MEMTIQKLAQLSGVSSRTLRYYDDIGLLKPARVNSSGYRIYEQEEIDLLQQILFYRELGFKLEVIKEIITVDNFDYKNALMEHYKALMEKRQQLDVMITTVTKTIKAMNGGVQMSNEEKFEGLKEKMILENEKQYGEEVRQNYGDSTVDASNNKVQQMTEQQYEEVQALEQEVMSLLKRAMETGQAESDVAQRAAEAHKRWLMYYWPKYSKEAHAGLAEMYIADERFTNYYDKEQTGTAQLLRDAILIYTGMNN</sequence>
<feature type="coiled-coil region" evidence="5">
    <location>
        <begin position="152"/>
        <end position="179"/>
    </location>
</feature>
<dbReference type="SUPFAM" id="SSF89082">
    <property type="entry name" value="Antibiotic binding domain of TipA-like multidrug resistance regulators"/>
    <property type="match status" value="1"/>
</dbReference>
<evidence type="ECO:0000256" key="3">
    <source>
        <dbReference type="ARBA" id="ARBA00023159"/>
    </source>
</evidence>
<dbReference type="AlphaFoldDB" id="A0A0M0LNB6"/>
<evidence type="ECO:0000313" key="7">
    <source>
        <dbReference type="EMBL" id="KOO52565.1"/>
    </source>
</evidence>
<dbReference type="EMBL" id="LILB01000001">
    <property type="protein sequence ID" value="KOO52565.1"/>
    <property type="molecule type" value="Genomic_DNA"/>
</dbReference>
<dbReference type="GO" id="GO:0003700">
    <property type="term" value="F:DNA-binding transcription factor activity"/>
    <property type="evidence" value="ECO:0007669"/>
    <property type="project" value="InterPro"/>
</dbReference>
<dbReference type="GO" id="GO:0003677">
    <property type="term" value="F:DNA binding"/>
    <property type="evidence" value="ECO:0007669"/>
    <property type="project" value="UniProtKB-KW"/>
</dbReference>
<dbReference type="PROSITE" id="PS50937">
    <property type="entry name" value="HTH_MERR_2"/>
    <property type="match status" value="1"/>
</dbReference>
<proteinExistence type="predicted"/>